<gene>
    <name evidence="3" type="ORF">G7Y85_18275</name>
</gene>
<dbReference type="RefSeq" id="WP_166260868.1">
    <property type="nucleotide sequence ID" value="NZ_JAAMOW010000010.1"/>
</dbReference>
<feature type="signal peptide" evidence="1">
    <location>
        <begin position="1"/>
        <end position="22"/>
    </location>
</feature>
<dbReference type="InterPro" id="IPR031304">
    <property type="entry name" value="SLT_2"/>
</dbReference>
<dbReference type="InterPro" id="IPR043426">
    <property type="entry name" value="MltB-like"/>
</dbReference>
<dbReference type="GO" id="GO:0008933">
    <property type="term" value="F:peptidoglycan lytic transglycosylase activity"/>
    <property type="evidence" value="ECO:0007669"/>
    <property type="project" value="TreeGrafter"/>
</dbReference>
<sequence length="339" mass="37636">MRRTPLIPALCCAVLISSVAIADGIDYSTEPQVPALLQRLRIDDHFSEAELQQVTLALADARRLPQLIVQEQKAPERTETWTQYSRRIDDSRIRDGVALLHEQRDVLERAENEFGVPPSLILGILGIETRYGRITGGVRVLDALATQGFEHPTRNVFFFGELADFFALCRDRGFDPRTPTGSYAGAMGDAQFMPSNYRKLALDYDGDGKTDLWSLPDAIGSIANYFTHYAPDWAWRRGEPIAIPATLTNGVLPAGAVVNSRDNFYLAGDLRRAGVQPSVPLPDDTQLGIIDLALDDGSHEYWLAFPNFYSVMTYNPRIYYAMAVTQLAQRIEAAAALSP</sequence>
<feature type="chain" id="PRO_5026671113" evidence="1">
    <location>
        <begin position="23"/>
        <end position="339"/>
    </location>
</feature>
<evidence type="ECO:0000256" key="1">
    <source>
        <dbReference type="SAM" id="SignalP"/>
    </source>
</evidence>
<proteinExistence type="predicted"/>
<evidence type="ECO:0000313" key="4">
    <source>
        <dbReference type="Proteomes" id="UP000472676"/>
    </source>
</evidence>
<feature type="domain" description="Transglycosylase SLT" evidence="2">
    <location>
        <begin position="39"/>
        <end position="329"/>
    </location>
</feature>
<keyword evidence="4" id="KW-1185">Reference proteome</keyword>
<accession>A0A6M2BWR5</accession>
<reference evidence="3 4" key="1">
    <citation type="journal article" date="2014" name="Int. J. Syst. Evol. Microbiol.">
        <title>Solimonas terrae sp. nov., isolated from soil.</title>
        <authorList>
            <person name="Kim S.J."/>
            <person name="Moon J.Y."/>
            <person name="Weon H.Y."/>
            <person name="Ahn J.H."/>
            <person name="Chen W.M."/>
            <person name="Kwon S.W."/>
        </authorList>
    </citation>
    <scope>NUCLEOTIDE SEQUENCE [LARGE SCALE GENOMIC DNA]</scope>
    <source>
        <strain evidence="3 4">KIS83-12</strain>
    </source>
</reference>
<dbReference type="Pfam" id="PF13406">
    <property type="entry name" value="SLT_2"/>
    <property type="match status" value="1"/>
</dbReference>
<dbReference type="SUPFAM" id="SSF53955">
    <property type="entry name" value="Lysozyme-like"/>
    <property type="match status" value="1"/>
</dbReference>
<dbReference type="PANTHER" id="PTHR30163">
    <property type="entry name" value="MEMBRANE-BOUND LYTIC MUREIN TRANSGLYCOSYLASE B"/>
    <property type="match status" value="1"/>
</dbReference>
<dbReference type="CDD" id="cd13399">
    <property type="entry name" value="Slt35-like"/>
    <property type="match status" value="1"/>
</dbReference>
<comment type="caution">
    <text evidence="3">The sequence shown here is derived from an EMBL/GenBank/DDBJ whole genome shotgun (WGS) entry which is preliminary data.</text>
</comment>
<protein>
    <submittedName>
        <fullName evidence="3">Lytic murein transglycosylase</fullName>
    </submittedName>
</protein>
<evidence type="ECO:0000259" key="2">
    <source>
        <dbReference type="Pfam" id="PF13406"/>
    </source>
</evidence>
<dbReference type="GO" id="GO:0009253">
    <property type="term" value="P:peptidoglycan catabolic process"/>
    <property type="evidence" value="ECO:0007669"/>
    <property type="project" value="TreeGrafter"/>
</dbReference>
<evidence type="ECO:0000313" key="3">
    <source>
        <dbReference type="EMBL" id="NGY06725.1"/>
    </source>
</evidence>
<dbReference type="EMBL" id="JAAMOW010000010">
    <property type="protein sequence ID" value="NGY06725.1"/>
    <property type="molecule type" value="Genomic_DNA"/>
</dbReference>
<organism evidence="3 4">
    <name type="scientific">Solimonas terrae</name>
    <dbReference type="NCBI Taxonomy" id="1396819"/>
    <lineage>
        <taxon>Bacteria</taxon>
        <taxon>Pseudomonadati</taxon>
        <taxon>Pseudomonadota</taxon>
        <taxon>Gammaproteobacteria</taxon>
        <taxon>Nevskiales</taxon>
        <taxon>Nevskiaceae</taxon>
        <taxon>Solimonas</taxon>
    </lineage>
</organism>
<name>A0A6M2BWR5_9GAMM</name>
<dbReference type="InterPro" id="IPR023346">
    <property type="entry name" value="Lysozyme-like_dom_sf"/>
</dbReference>
<keyword evidence="1" id="KW-0732">Signal</keyword>
<dbReference type="Gene3D" id="1.10.8.350">
    <property type="entry name" value="Bacterial muramidase"/>
    <property type="match status" value="1"/>
</dbReference>
<dbReference type="Gene3D" id="1.10.530.10">
    <property type="match status" value="1"/>
</dbReference>
<dbReference type="Proteomes" id="UP000472676">
    <property type="component" value="Unassembled WGS sequence"/>
</dbReference>
<dbReference type="AlphaFoldDB" id="A0A6M2BWR5"/>
<dbReference type="PANTHER" id="PTHR30163:SF9">
    <property type="entry name" value="MEMBRANE-BOUND LYTIC MUREIN TRANSGLYCOSYLASE B"/>
    <property type="match status" value="1"/>
</dbReference>